<accession>A0AAD8NYH7</accession>
<protein>
    <submittedName>
        <fullName evidence="1">Uncharacterized protein</fullName>
    </submittedName>
</protein>
<organism evidence="1 2">
    <name type="scientific">Tagetes erecta</name>
    <name type="common">African marigold</name>
    <dbReference type="NCBI Taxonomy" id="13708"/>
    <lineage>
        <taxon>Eukaryota</taxon>
        <taxon>Viridiplantae</taxon>
        <taxon>Streptophyta</taxon>
        <taxon>Embryophyta</taxon>
        <taxon>Tracheophyta</taxon>
        <taxon>Spermatophyta</taxon>
        <taxon>Magnoliopsida</taxon>
        <taxon>eudicotyledons</taxon>
        <taxon>Gunneridae</taxon>
        <taxon>Pentapetalae</taxon>
        <taxon>asterids</taxon>
        <taxon>campanulids</taxon>
        <taxon>Asterales</taxon>
        <taxon>Asteraceae</taxon>
        <taxon>Asteroideae</taxon>
        <taxon>Heliantheae alliance</taxon>
        <taxon>Tageteae</taxon>
        <taxon>Tagetes</taxon>
    </lineage>
</organism>
<gene>
    <name evidence="1" type="ORF">QVD17_15249</name>
</gene>
<evidence type="ECO:0000313" key="2">
    <source>
        <dbReference type="Proteomes" id="UP001229421"/>
    </source>
</evidence>
<name>A0AAD8NYH7_TARER</name>
<dbReference type="Proteomes" id="UP001229421">
    <property type="component" value="Unassembled WGS sequence"/>
</dbReference>
<keyword evidence="2" id="KW-1185">Reference proteome</keyword>
<dbReference type="EMBL" id="JAUHHV010000004">
    <property type="protein sequence ID" value="KAK1426573.1"/>
    <property type="molecule type" value="Genomic_DNA"/>
</dbReference>
<proteinExistence type="predicted"/>
<evidence type="ECO:0000313" key="1">
    <source>
        <dbReference type="EMBL" id="KAK1426573.1"/>
    </source>
</evidence>
<comment type="caution">
    <text evidence="1">The sequence shown here is derived from an EMBL/GenBank/DDBJ whole genome shotgun (WGS) entry which is preliminary data.</text>
</comment>
<reference evidence="1" key="1">
    <citation type="journal article" date="2023" name="bioRxiv">
        <title>Improved chromosome-level genome assembly for marigold (Tagetes erecta).</title>
        <authorList>
            <person name="Jiang F."/>
            <person name="Yuan L."/>
            <person name="Wang S."/>
            <person name="Wang H."/>
            <person name="Xu D."/>
            <person name="Wang A."/>
            <person name="Fan W."/>
        </authorList>
    </citation>
    <scope>NUCLEOTIDE SEQUENCE</scope>
    <source>
        <strain evidence="1">WSJ</strain>
        <tissue evidence="1">Leaf</tissue>
    </source>
</reference>
<sequence length="108" mass="12398">MFWVVCHSIRVATSSLTNVFKGWLGHVSSFISRGFYPYLLPDPVFKLKQTKALFSSQIHFTLSLSSPFLLHYSSRSSSPLILACFFWQMLVVASPHMNPQFKIRTLKI</sequence>
<dbReference type="AlphaFoldDB" id="A0AAD8NYH7"/>